<dbReference type="Proteomes" id="UP000233469">
    <property type="component" value="Unassembled WGS sequence"/>
</dbReference>
<organism evidence="1 2">
    <name type="scientific">Rhizophagus irregularis</name>
    <dbReference type="NCBI Taxonomy" id="588596"/>
    <lineage>
        <taxon>Eukaryota</taxon>
        <taxon>Fungi</taxon>
        <taxon>Fungi incertae sedis</taxon>
        <taxon>Mucoromycota</taxon>
        <taxon>Glomeromycotina</taxon>
        <taxon>Glomeromycetes</taxon>
        <taxon>Glomerales</taxon>
        <taxon>Glomeraceae</taxon>
        <taxon>Rhizophagus</taxon>
    </lineage>
</organism>
<comment type="caution">
    <text evidence="1">The sequence shown here is derived from an EMBL/GenBank/DDBJ whole genome shotgun (WGS) entry which is preliminary data.</text>
</comment>
<sequence length="50" mass="5681">MEDKPPLPDGQKVGNLALEVVKKDYSSQLQYLVQEFCRRVKIPFNGKESG</sequence>
<name>A0A2N1P343_9GLOM</name>
<gene>
    <name evidence="1" type="ORF">RhiirC2_767860</name>
</gene>
<proteinExistence type="predicted"/>
<accession>A0A2N1P343</accession>
<dbReference type="EMBL" id="LLXL01000009">
    <property type="protein sequence ID" value="PKK80607.1"/>
    <property type="molecule type" value="Genomic_DNA"/>
</dbReference>
<dbReference type="AlphaFoldDB" id="A0A2N1P343"/>
<reference evidence="1 2" key="1">
    <citation type="submission" date="2016-04" db="EMBL/GenBank/DDBJ databases">
        <title>Genome analyses suggest a sexual origin of heterokaryosis in a supposedly ancient asexual fungus.</title>
        <authorList>
            <person name="Ropars J."/>
            <person name="Sedzielewska K."/>
            <person name="Noel J."/>
            <person name="Charron P."/>
            <person name="Farinelli L."/>
            <person name="Marton T."/>
            <person name="Kruger M."/>
            <person name="Pelin A."/>
            <person name="Brachmann A."/>
            <person name="Corradi N."/>
        </authorList>
    </citation>
    <scope>NUCLEOTIDE SEQUENCE [LARGE SCALE GENOMIC DNA]</scope>
    <source>
        <strain evidence="1 2">C2</strain>
    </source>
</reference>
<evidence type="ECO:0000313" key="1">
    <source>
        <dbReference type="EMBL" id="PKK80607.1"/>
    </source>
</evidence>
<reference evidence="1 2" key="2">
    <citation type="submission" date="2017-10" db="EMBL/GenBank/DDBJ databases">
        <title>Extensive intraspecific genome diversity in a model arbuscular mycorrhizal fungus.</title>
        <authorList>
            <person name="Chen E.C.H."/>
            <person name="Morin E."/>
            <person name="Baudet D."/>
            <person name="Noel J."/>
            <person name="Ndikumana S."/>
            <person name="Charron P."/>
            <person name="St-Onge C."/>
            <person name="Giorgi J."/>
            <person name="Grigoriev I.V."/>
            <person name="Roux C."/>
            <person name="Martin F.M."/>
            <person name="Corradi N."/>
        </authorList>
    </citation>
    <scope>NUCLEOTIDE SEQUENCE [LARGE SCALE GENOMIC DNA]</scope>
    <source>
        <strain evidence="1 2">C2</strain>
    </source>
</reference>
<evidence type="ECO:0000313" key="2">
    <source>
        <dbReference type="Proteomes" id="UP000233469"/>
    </source>
</evidence>
<protein>
    <submittedName>
        <fullName evidence="1">Uncharacterized protein</fullName>
    </submittedName>
</protein>